<reference evidence="2" key="1">
    <citation type="submission" date="2024-06" db="EMBL/GenBank/DDBJ databases">
        <title>Multi-omics analyses provide insights into the biosynthesis of the anticancer antibiotic pleurotin in Hohenbuehelia grisea.</title>
        <authorList>
            <person name="Weaver J.A."/>
            <person name="Alberti F."/>
        </authorList>
    </citation>
    <scope>NUCLEOTIDE SEQUENCE [LARGE SCALE GENOMIC DNA]</scope>
    <source>
        <strain evidence="2">T-177</strain>
    </source>
</reference>
<evidence type="ECO:0000313" key="1">
    <source>
        <dbReference type="EMBL" id="KAL0958540.1"/>
    </source>
</evidence>
<protein>
    <recommendedName>
        <fullName evidence="3">F-box domain-containing protein</fullName>
    </recommendedName>
</protein>
<gene>
    <name evidence="1" type="ORF">HGRIS_000680</name>
</gene>
<evidence type="ECO:0000313" key="2">
    <source>
        <dbReference type="Proteomes" id="UP001556367"/>
    </source>
</evidence>
<dbReference type="EMBL" id="JASNQZ010000004">
    <property type="protein sequence ID" value="KAL0958540.1"/>
    <property type="molecule type" value="Genomic_DNA"/>
</dbReference>
<accession>A0ABR3JTN4</accession>
<dbReference type="SUPFAM" id="SSF52047">
    <property type="entry name" value="RNI-like"/>
    <property type="match status" value="1"/>
</dbReference>
<dbReference type="Proteomes" id="UP001556367">
    <property type="component" value="Unassembled WGS sequence"/>
</dbReference>
<comment type="caution">
    <text evidence="1">The sequence shown here is derived from an EMBL/GenBank/DDBJ whole genome shotgun (WGS) entry which is preliminary data.</text>
</comment>
<evidence type="ECO:0008006" key="3">
    <source>
        <dbReference type="Google" id="ProtNLM"/>
    </source>
</evidence>
<proteinExistence type="predicted"/>
<dbReference type="Gene3D" id="3.80.10.10">
    <property type="entry name" value="Ribonuclease Inhibitor"/>
    <property type="match status" value="1"/>
</dbReference>
<dbReference type="InterPro" id="IPR032675">
    <property type="entry name" value="LRR_dom_sf"/>
</dbReference>
<organism evidence="1 2">
    <name type="scientific">Hohenbuehelia grisea</name>
    <dbReference type="NCBI Taxonomy" id="104357"/>
    <lineage>
        <taxon>Eukaryota</taxon>
        <taxon>Fungi</taxon>
        <taxon>Dikarya</taxon>
        <taxon>Basidiomycota</taxon>
        <taxon>Agaricomycotina</taxon>
        <taxon>Agaricomycetes</taxon>
        <taxon>Agaricomycetidae</taxon>
        <taxon>Agaricales</taxon>
        <taxon>Pleurotineae</taxon>
        <taxon>Pleurotaceae</taxon>
        <taxon>Hohenbuehelia</taxon>
    </lineage>
</organism>
<keyword evidence="2" id="KW-1185">Reference proteome</keyword>
<sequence>MLQSRSRQLPAELLDFIMTCLADAEDRASLKACSLVHKSWITSTRPHLFAAVALADNHNASGSPRCNKRLIQFLTNSPHLLKYIRHLTVSFGSNGVMSRPSLLLQESTLPEFLFSLTHLTTLKITAYNKKWGRFSSQLLKGFLHAFGLPTLKDLHLHGWNFAPNASDLALHLAPCAESLAQLTLRAVEVQQMQAGAAPAIPNHPHETLVLPKLKDLIICPGFRSPRMSHCPFAAPKLAHLHWACLIRHASEFAPFLQQCAPEHLSSLALWVHFASSSDVSQFPDISGCTVLTKLQINISYFDTDDHDVFIRWAAECLSRFPNLRGIESISLDFHLVNEVSASTWDFTAWERLDSDLFDLYENGALREVALTLGFWDYNGPGDPDDPNLDSTPVGDVARNIVKRFLKLQSSRILRARISPNWMF</sequence>
<name>A0ABR3JTN4_9AGAR</name>